<feature type="signal peptide" evidence="3">
    <location>
        <begin position="1"/>
        <end position="23"/>
    </location>
</feature>
<dbReference type="EMBL" id="CAJNNV010007472">
    <property type="protein sequence ID" value="CAE8594984.1"/>
    <property type="molecule type" value="Genomic_DNA"/>
</dbReference>
<feature type="region of interest" description="Disordered" evidence="1">
    <location>
        <begin position="70"/>
        <end position="89"/>
    </location>
</feature>
<keyword evidence="2" id="KW-1133">Transmembrane helix</keyword>
<keyword evidence="3" id="KW-0732">Signal</keyword>
<accession>A0A813DZF8</accession>
<evidence type="ECO:0008006" key="6">
    <source>
        <dbReference type="Google" id="ProtNLM"/>
    </source>
</evidence>
<feature type="transmembrane region" description="Helical" evidence="2">
    <location>
        <begin position="245"/>
        <end position="263"/>
    </location>
</feature>
<feature type="chain" id="PRO_5032909194" description="Transmembrane protein" evidence="3">
    <location>
        <begin position="24"/>
        <end position="264"/>
    </location>
</feature>
<dbReference type="AlphaFoldDB" id="A0A813DZF8"/>
<feature type="compositionally biased region" description="Low complexity" evidence="1">
    <location>
        <begin position="70"/>
        <end position="80"/>
    </location>
</feature>
<keyword evidence="2" id="KW-0472">Membrane</keyword>
<protein>
    <recommendedName>
        <fullName evidence="6">Transmembrane protein</fullName>
    </recommendedName>
</protein>
<evidence type="ECO:0000313" key="5">
    <source>
        <dbReference type="Proteomes" id="UP000654075"/>
    </source>
</evidence>
<evidence type="ECO:0000313" key="4">
    <source>
        <dbReference type="EMBL" id="CAE8594984.1"/>
    </source>
</evidence>
<evidence type="ECO:0000256" key="1">
    <source>
        <dbReference type="SAM" id="MobiDB-lite"/>
    </source>
</evidence>
<keyword evidence="2" id="KW-0812">Transmembrane</keyword>
<evidence type="ECO:0000256" key="3">
    <source>
        <dbReference type="SAM" id="SignalP"/>
    </source>
</evidence>
<comment type="caution">
    <text evidence="4">The sequence shown here is derived from an EMBL/GenBank/DDBJ whole genome shotgun (WGS) entry which is preliminary data.</text>
</comment>
<feature type="transmembrane region" description="Helical" evidence="2">
    <location>
        <begin position="211"/>
        <end position="238"/>
    </location>
</feature>
<dbReference type="Proteomes" id="UP000654075">
    <property type="component" value="Unassembled WGS sequence"/>
</dbReference>
<name>A0A813DZF8_POLGL</name>
<gene>
    <name evidence="4" type="ORF">PGLA1383_LOCUS13505</name>
</gene>
<organism evidence="4 5">
    <name type="scientific">Polarella glacialis</name>
    <name type="common">Dinoflagellate</name>
    <dbReference type="NCBI Taxonomy" id="89957"/>
    <lineage>
        <taxon>Eukaryota</taxon>
        <taxon>Sar</taxon>
        <taxon>Alveolata</taxon>
        <taxon>Dinophyceae</taxon>
        <taxon>Suessiales</taxon>
        <taxon>Suessiaceae</taxon>
        <taxon>Polarella</taxon>
    </lineage>
</organism>
<keyword evidence="5" id="KW-1185">Reference proteome</keyword>
<sequence>MCAAHASQVVSLVVLGFCSSGFAAPAGPQLGSGQHISAESCGGNQPSMGLEEEDQAMFLQVAHGKESFSESAGGAESRAGPVSPDQSQRISALEHQQDAVIELLTVRKIPEQFLSFYLLAKQNIALNAGAAAGVGRAMLKPKLISDIVPLLLPQLPQQQLMSLQRTKTTVSDRLPAEIQHLGGRVVPDEQQKQQPKLHMLEEGSKSASGGIWILGVTAAAVAAAFVPVLIVVFVLVGLGMLLIEYALPYAMLGLTAAAVASAAG</sequence>
<evidence type="ECO:0000256" key="2">
    <source>
        <dbReference type="SAM" id="Phobius"/>
    </source>
</evidence>
<reference evidence="4" key="1">
    <citation type="submission" date="2021-02" db="EMBL/GenBank/DDBJ databases">
        <authorList>
            <person name="Dougan E. K."/>
            <person name="Rhodes N."/>
            <person name="Thang M."/>
            <person name="Chan C."/>
        </authorList>
    </citation>
    <scope>NUCLEOTIDE SEQUENCE</scope>
</reference>
<proteinExistence type="predicted"/>